<evidence type="ECO:0000256" key="9">
    <source>
        <dbReference type="ARBA" id="ARBA00023242"/>
    </source>
</evidence>
<evidence type="ECO:0000256" key="7">
    <source>
        <dbReference type="ARBA" id="ARBA00023125"/>
    </source>
</evidence>
<proteinExistence type="predicted"/>
<evidence type="ECO:0000256" key="4">
    <source>
        <dbReference type="ARBA" id="ARBA00022771"/>
    </source>
</evidence>
<comment type="subcellular location">
    <subcellularLocation>
        <location evidence="1">Nucleus</location>
    </subcellularLocation>
</comment>
<evidence type="ECO:0000256" key="8">
    <source>
        <dbReference type="ARBA" id="ARBA00023163"/>
    </source>
</evidence>
<dbReference type="GO" id="GO:0008270">
    <property type="term" value="F:zinc ion binding"/>
    <property type="evidence" value="ECO:0007669"/>
    <property type="project" value="UniProtKB-KW"/>
</dbReference>
<dbReference type="PANTHER" id="PTHR16515:SF57">
    <property type="entry name" value="ZINC FINGER PROTEIN 154-LIKE"/>
    <property type="match status" value="1"/>
</dbReference>
<dbReference type="PROSITE" id="PS50157">
    <property type="entry name" value="ZINC_FINGER_C2H2_2"/>
    <property type="match status" value="5"/>
</dbReference>
<evidence type="ECO:0000313" key="13">
    <source>
        <dbReference type="Ensembl" id="ENSELUP00000086068.1"/>
    </source>
</evidence>
<keyword evidence="4 10" id="KW-0863">Zinc-finger</keyword>
<evidence type="ECO:0000256" key="3">
    <source>
        <dbReference type="ARBA" id="ARBA00022737"/>
    </source>
</evidence>
<keyword evidence="6" id="KW-0805">Transcription regulation</keyword>
<feature type="region of interest" description="Disordered" evidence="11">
    <location>
        <begin position="9"/>
        <end position="34"/>
    </location>
</feature>
<dbReference type="InterPro" id="IPR013087">
    <property type="entry name" value="Znf_C2H2_type"/>
</dbReference>
<reference evidence="13" key="2">
    <citation type="submission" date="2025-08" db="UniProtKB">
        <authorList>
            <consortium name="Ensembl"/>
        </authorList>
    </citation>
    <scope>IDENTIFICATION</scope>
</reference>
<dbReference type="InterPro" id="IPR050331">
    <property type="entry name" value="Zinc_finger"/>
</dbReference>
<feature type="domain" description="C2H2-type" evidence="12">
    <location>
        <begin position="117"/>
        <end position="144"/>
    </location>
</feature>
<dbReference type="GO" id="GO:0005694">
    <property type="term" value="C:chromosome"/>
    <property type="evidence" value="ECO:0007669"/>
    <property type="project" value="UniProtKB-ARBA"/>
</dbReference>
<dbReference type="Pfam" id="PF00096">
    <property type="entry name" value="zf-C2H2"/>
    <property type="match status" value="3"/>
</dbReference>
<dbReference type="FunFam" id="3.30.160.60:FF:002343">
    <property type="entry name" value="Zinc finger protein 33A"/>
    <property type="match status" value="3"/>
</dbReference>
<dbReference type="GO" id="GO:0005634">
    <property type="term" value="C:nucleus"/>
    <property type="evidence" value="ECO:0007669"/>
    <property type="project" value="UniProtKB-SubCell"/>
</dbReference>
<evidence type="ECO:0000313" key="14">
    <source>
        <dbReference type="Proteomes" id="UP000265140"/>
    </source>
</evidence>
<dbReference type="PANTHER" id="PTHR16515">
    <property type="entry name" value="PR DOMAIN ZINC FINGER PROTEIN"/>
    <property type="match status" value="1"/>
</dbReference>
<dbReference type="GO" id="GO:0045893">
    <property type="term" value="P:positive regulation of DNA-templated transcription"/>
    <property type="evidence" value="ECO:0007669"/>
    <property type="project" value="UniProtKB-ARBA"/>
</dbReference>
<keyword evidence="7" id="KW-0238">DNA-binding</keyword>
<dbReference type="Proteomes" id="UP000265140">
    <property type="component" value="Chromosome 9"/>
</dbReference>
<protein>
    <recommendedName>
        <fullName evidence="12">C2H2-type domain-containing protein</fullName>
    </recommendedName>
</protein>
<reference evidence="13" key="3">
    <citation type="submission" date="2025-09" db="UniProtKB">
        <authorList>
            <consortium name="Ensembl"/>
        </authorList>
    </citation>
    <scope>IDENTIFICATION</scope>
</reference>
<dbReference type="SMART" id="SM00355">
    <property type="entry name" value="ZnF_C2H2"/>
    <property type="match status" value="5"/>
</dbReference>
<keyword evidence="2" id="KW-0479">Metal-binding</keyword>
<keyword evidence="14" id="KW-1185">Reference proteome</keyword>
<evidence type="ECO:0000256" key="10">
    <source>
        <dbReference type="PROSITE-ProRule" id="PRU00042"/>
    </source>
</evidence>
<keyword evidence="3" id="KW-0677">Repeat</keyword>
<dbReference type="GeneTree" id="ENSGT01150000286936"/>
<feature type="domain" description="C2H2-type" evidence="12">
    <location>
        <begin position="89"/>
        <end position="116"/>
    </location>
</feature>
<feature type="domain" description="C2H2-type" evidence="12">
    <location>
        <begin position="173"/>
        <end position="200"/>
    </location>
</feature>
<keyword evidence="8" id="KW-0804">Transcription</keyword>
<keyword evidence="9" id="KW-0539">Nucleus</keyword>
<keyword evidence="5" id="KW-0862">Zinc</keyword>
<evidence type="ECO:0000256" key="2">
    <source>
        <dbReference type="ARBA" id="ARBA00022723"/>
    </source>
</evidence>
<evidence type="ECO:0000256" key="1">
    <source>
        <dbReference type="ARBA" id="ARBA00004123"/>
    </source>
</evidence>
<dbReference type="AlphaFoldDB" id="A0AAY5KAK5"/>
<dbReference type="FunFam" id="3.30.160.60:FF:001732">
    <property type="entry name" value="Zgc:162936"/>
    <property type="match status" value="1"/>
</dbReference>
<evidence type="ECO:0000259" key="12">
    <source>
        <dbReference type="PROSITE" id="PS50157"/>
    </source>
</evidence>
<evidence type="ECO:0000256" key="6">
    <source>
        <dbReference type="ARBA" id="ARBA00023015"/>
    </source>
</evidence>
<reference evidence="13 14" key="1">
    <citation type="submission" date="2020-02" db="EMBL/GenBank/DDBJ databases">
        <title>Esox lucius (northern pike) genome, fEsoLuc1, primary haplotype.</title>
        <authorList>
            <person name="Myers G."/>
            <person name="Karagic N."/>
            <person name="Meyer A."/>
            <person name="Pippel M."/>
            <person name="Reichard M."/>
            <person name="Winkler S."/>
            <person name="Tracey A."/>
            <person name="Sims Y."/>
            <person name="Howe K."/>
            <person name="Rhie A."/>
            <person name="Formenti G."/>
            <person name="Durbin R."/>
            <person name="Fedrigo O."/>
            <person name="Jarvis E.D."/>
        </authorList>
    </citation>
    <scope>NUCLEOTIDE SEQUENCE [LARGE SCALE GENOMIC DNA]</scope>
</reference>
<accession>A0AAY5KAK5</accession>
<dbReference type="Gene3D" id="3.30.160.60">
    <property type="entry name" value="Classic Zinc Finger"/>
    <property type="match status" value="5"/>
</dbReference>
<dbReference type="Ensembl" id="ENSELUT00000100567.1">
    <property type="protein sequence ID" value="ENSELUP00000086068.1"/>
    <property type="gene ID" value="ENSELUG00000043248.1"/>
</dbReference>
<sequence length="225" mass="25671">MCPYFHIGESFRSGSDNEPNSTASTNHQKQTAISRQKHHHCMDCFTSFYRSEELRSHTCRPHPCLECRGTVICPTHLNSKQTQNRKNTHLCGQCGKLFQTPSKLKTHQRSHTGERPYICAVCGKGFSQSNQLKTHQRTHTGERPYTCSVCGKSFSQSNELQTHQRTHTGEKPYNCSECDKSFSQLSTLKKHQLTHTGEKPYQCSQCGKSFSRLHQLKSYSAPFIN</sequence>
<feature type="domain" description="C2H2-type" evidence="12">
    <location>
        <begin position="201"/>
        <end position="225"/>
    </location>
</feature>
<feature type="domain" description="C2H2-type" evidence="12">
    <location>
        <begin position="145"/>
        <end position="172"/>
    </location>
</feature>
<dbReference type="PROSITE" id="PS00028">
    <property type="entry name" value="ZINC_FINGER_C2H2_1"/>
    <property type="match status" value="5"/>
</dbReference>
<evidence type="ECO:0000256" key="11">
    <source>
        <dbReference type="SAM" id="MobiDB-lite"/>
    </source>
</evidence>
<dbReference type="InterPro" id="IPR036236">
    <property type="entry name" value="Znf_C2H2_sf"/>
</dbReference>
<name>A0AAY5KAK5_ESOLU</name>
<evidence type="ECO:0000256" key="5">
    <source>
        <dbReference type="ARBA" id="ARBA00022833"/>
    </source>
</evidence>
<dbReference type="Pfam" id="PF13465">
    <property type="entry name" value="zf-H2C2_2"/>
    <property type="match status" value="1"/>
</dbReference>
<organism evidence="13 14">
    <name type="scientific">Esox lucius</name>
    <name type="common">Northern pike</name>
    <dbReference type="NCBI Taxonomy" id="8010"/>
    <lineage>
        <taxon>Eukaryota</taxon>
        <taxon>Metazoa</taxon>
        <taxon>Chordata</taxon>
        <taxon>Craniata</taxon>
        <taxon>Vertebrata</taxon>
        <taxon>Euteleostomi</taxon>
        <taxon>Actinopterygii</taxon>
        <taxon>Neopterygii</taxon>
        <taxon>Teleostei</taxon>
        <taxon>Protacanthopterygii</taxon>
        <taxon>Esociformes</taxon>
        <taxon>Esocidae</taxon>
        <taxon>Esox</taxon>
    </lineage>
</organism>
<dbReference type="SUPFAM" id="SSF57667">
    <property type="entry name" value="beta-beta-alpha zinc fingers"/>
    <property type="match status" value="3"/>
</dbReference>
<dbReference type="FunFam" id="3.30.160.60:FF:000965">
    <property type="entry name" value="Neurotrophin receptor-interacting factor homolog"/>
    <property type="match status" value="1"/>
</dbReference>
<feature type="compositionally biased region" description="Polar residues" evidence="11">
    <location>
        <begin position="12"/>
        <end position="34"/>
    </location>
</feature>
<dbReference type="GO" id="GO:0043565">
    <property type="term" value="F:sequence-specific DNA binding"/>
    <property type="evidence" value="ECO:0007669"/>
    <property type="project" value="UniProtKB-ARBA"/>
</dbReference>